<dbReference type="InterPro" id="IPR015517">
    <property type="entry name" value="dCMP_deaminase-rel"/>
</dbReference>
<name>A0ABW1KJV3_9ACTN</name>
<dbReference type="Proteomes" id="UP001596203">
    <property type="component" value="Unassembled WGS sequence"/>
</dbReference>
<keyword evidence="8" id="KW-1185">Reference proteome</keyword>
<dbReference type="Pfam" id="PF00383">
    <property type="entry name" value="dCMP_cyt_deam_1"/>
    <property type="match status" value="1"/>
</dbReference>
<dbReference type="PANTHER" id="PTHR11086:SF18">
    <property type="entry name" value="DEOXYCYTIDYLATE DEAMINASE"/>
    <property type="match status" value="1"/>
</dbReference>
<dbReference type="PANTHER" id="PTHR11086">
    <property type="entry name" value="DEOXYCYTIDYLATE DEAMINASE-RELATED"/>
    <property type="match status" value="1"/>
</dbReference>
<dbReference type="InterPro" id="IPR035105">
    <property type="entry name" value="Deoxycytidylate_deaminase_dom"/>
</dbReference>
<feature type="domain" description="CMP/dCMP-type deaminase" evidence="6">
    <location>
        <begin position="20"/>
        <end position="140"/>
    </location>
</feature>
<evidence type="ECO:0000256" key="5">
    <source>
        <dbReference type="ARBA" id="ARBA00022833"/>
    </source>
</evidence>
<evidence type="ECO:0000256" key="1">
    <source>
        <dbReference type="ARBA" id="ARBA00001947"/>
    </source>
</evidence>
<comment type="similarity">
    <text evidence="2">Belongs to the cytidine and deoxycytidylate deaminase family.</text>
</comment>
<dbReference type="InterPro" id="IPR016192">
    <property type="entry name" value="APOBEC/CMP_deaminase_Zn-bd"/>
</dbReference>
<keyword evidence="5" id="KW-0862">Zinc</keyword>
<dbReference type="Gene3D" id="3.40.140.10">
    <property type="entry name" value="Cytidine Deaminase, domain 2"/>
    <property type="match status" value="1"/>
</dbReference>
<dbReference type="InterPro" id="IPR016193">
    <property type="entry name" value="Cytidine_deaminase-like"/>
</dbReference>
<evidence type="ECO:0000256" key="2">
    <source>
        <dbReference type="ARBA" id="ARBA00006576"/>
    </source>
</evidence>
<keyword evidence="3" id="KW-0479">Metal-binding</keyword>
<evidence type="ECO:0000259" key="6">
    <source>
        <dbReference type="PROSITE" id="PS51747"/>
    </source>
</evidence>
<evidence type="ECO:0000256" key="4">
    <source>
        <dbReference type="ARBA" id="ARBA00022801"/>
    </source>
</evidence>
<dbReference type="CDD" id="cd01286">
    <property type="entry name" value="deoxycytidylate_deaminase"/>
    <property type="match status" value="1"/>
</dbReference>
<proteinExistence type="inferred from homology"/>
<dbReference type="EMBL" id="JBHSPR010000044">
    <property type="protein sequence ID" value="MFC6021541.1"/>
    <property type="molecule type" value="Genomic_DNA"/>
</dbReference>
<evidence type="ECO:0000313" key="8">
    <source>
        <dbReference type="Proteomes" id="UP001596203"/>
    </source>
</evidence>
<reference evidence="8" key="1">
    <citation type="journal article" date="2019" name="Int. J. Syst. Evol. Microbiol.">
        <title>The Global Catalogue of Microorganisms (GCM) 10K type strain sequencing project: providing services to taxonomists for standard genome sequencing and annotation.</title>
        <authorList>
            <consortium name="The Broad Institute Genomics Platform"/>
            <consortium name="The Broad Institute Genome Sequencing Center for Infectious Disease"/>
            <person name="Wu L."/>
            <person name="Ma J."/>
        </authorList>
    </citation>
    <scope>NUCLEOTIDE SEQUENCE [LARGE SCALE GENOMIC DNA]</scope>
    <source>
        <strain evidence="8">ZS-35-S2</strain>
    </source>
</reference>
<gene>
    <name evidence="7" type="ORF">ACFP2T_35905</name>
</gene>
<dbReference type="RefSeq" id="WP_377429838.1">
    <property type="nucleotide sequence ID" value="NZ_JBHSPR010000044.1"/>
</dbReference>
<dbReference type="PROSITE" id="PS00903">
    <property type="entry name" value="CYT_DCMP_DEAMINASES_1"/>
    <property type="match status" value="1"/>
</dbReference>
<evidence type="ECO:0000256" key="3">
    <source>
        <dbReference type="ARBA" id="ARBA00022723"/>
    </source>
</evidence>
<evidence type="ECO:0000313" key="7">
    <source>
        <dbReference type="EMBL" id="MFC6021541.1"/>
    </source>
</evidence>
<organism evidence="7 8">
    <name type="scientific">Plantactinospora solaniradicis</name>
    <dbReference type="NCBI Taxonomy" id="1723736"/>
    <lineage>
        <taxon>Bacteria</taxon>
        <taxon>Bacillati</taxon>
        <taxon>Actinomycetota</taxon>
        <taxon>Actinomycetes</taxon>
        <taxon>Micromonosporales</taxon>
        <taxon>Micromonosporaceae</taxon>
        <taxon>Plantactinospora</taxon>
    </lineage>
</organism>
<comment type="caution">
    <text evidence="7">The sequence shown here is derived from an EMBL/GenBank/DDBJ whole genome shotgun (WGS) entry which is preliminary data.</text>
</comment>
<dbReference type="InterPro" id="IPR002125">
    <property type="entry name" value="CMP_dCMP_dom"/>
</dbReference>
<accession>A0ABW1KJV3</accession>
<sequence length="157" mass="16524">MTPGSEKSSPQKVVAITRPSLHETLMTVAEAYALRGTCSRLQVGAVIADSRGVVLSSGYNGAPAGMPHCDHTDSSEPCRLSVHAEINALLWAARRGVATEGSCVYVTHEPCYNCSLALIQAGITEVRYRYSYGRNSGVPLLIGASIDVSSVSLVGAE</sequence>
<protein>
    <submittedName>
        <fullName evidence="7">Deoxycytidylate deaminase</fullName>
    </submittedName>
</protein>
<comment type="cofactor">
    <cofactor evidence="1">
        <name>Zn(2+)</name>
        <dbReference type="ChEBI" id="CHEBI:29105"/>
    </cofactor>
</comment>
<dbReference type="SUPFAM" id="SSF53927">
    <property type="entry name" value="Cytidine deaminase-like"/>
    <property type="match status" value="1"/>
</dbReference>
<keyword evidence="4" id="KW-0378">Hydrolase</keyword>
<dbReference type="PROSITE" id="PS51747">
    <property type="entry name" value="CYT_DCMP_DEAMINASES_2"/>
    <property type="match status" value="1"/>
</dbReference>